<name>A0A1G9KVN0_9BACT</name>
<keyword evidence="3" id="KW-1185">Reference proteome</keyword>
<evidence type="ECO:0000259" key="1">
    <source>
        <dbReference type="Pfam" id="PF25056"/>
    </source>
</evidence>
<evidence type="ECO:0000313" key="3">
    <source>
        <dbReference type="Proteomes" id="UP000198901"/>
    </source>
</evidence>
<dbReference type="AlphaFoldDB" id="A0A1G9KVN0"/>
<dbReference type="OrthoDB" id="1358466at2"/>
<gene>
    <name evidence="2" type="ORF">SAMN04488090_1150</name>
</gene>
<proteinExistence type="predicted"/>
<accession>A0A1G9KVN0</accession>
<feature type="domain" description="DUF7793" evidence="1">
    <location>
        <begin position="21"/>
        <end position="132"/>
    </location>
</feature>
<reference evidence="2 3" key="1">
    <citation type="submission" date="2016-10" db="EMBL/GenBank/DDBJ databases">
        <authorList>
            <person name="de Groot N.N."/>
        </authorList>
    </citation>
    <scope>NUCLEOTIDE SEQUENCE [LARGE SCALE GENOMIC DNA]</scope>
    <source>
        <strain evidence="2 3">DSM 21668</strain>
    </source>
</reference>
<dbReference type="Proteomes" id="UP000198901">
    <property type="component" value="Unassembled WGS sequence"/>
</dbReference>
<sequence>MHLNVTPPEGQPVYEGEIASYWFEDGILVSLSKSIRRTVPLIAGNVAFVKELTGGKPVPLLIYLSKSPVPDKETRAFSTTQLPVIYSAMAMVSPPGLSRFIMNLLFRFQSPPIPMKSFPDVDEAKAWLQQFK</sequence>
<dbReference type="Gene3D" id="3.40.970.30">
    <property type="entry name" value="yp_829618.1 like domains"/>
    <property type="match status" value="1"/>
</dbReference>
<dbReference type="EMBL" id="FNGS01000002">
    <property type="protein sequence ID" value="SDL53669.1"/>
    <property type="molecule type" value="Genomic_DNA"/>
</dbReference>
<protein>
    <recommendedName>
        <fullName evidence="1">DUF7793 domain-containing protein</fullName>
    </recommendedName>
</protein>
<dbReference type="RefSeq" id="WP_093198919.1">
    <property type="nucleotide sequence ID" value="NZ_FNGS01000002.1"/>
</dbReference>
<evidence type="ECO:0000313" key="2">
    <source>
        <dbReference type="EMBL" id="SDL53669.1"/>
    </source>
</evidence>
<dbReference type="InterPro" id="IPR056695">
    <property type="entry name" value="DUF7793"/>
</dbReference>
<dbReference type="Pfam" id="PF25056">
    <property type="entry name" value="DUF7793"/>
    <property type="match status" value="1"/>
</dbReference>
<organism evidence="2 3">
    <name type="scientific">Siphonobacter aquaeclarae</name>
    <dbReference type="NCBI Taxonomy" id="563176"/>
    <lineage>
        <taxon>Bacteria</taxon>
        <taxon>Pseudomonadati</taxon>
        <taxon>Bacteroidota</taxon>
        <taxon>Cytophagia</taxon>
        <taxon>Cytophagales</taxon>
        <taxon>Cytophagaceae</taxon>
        <taxon>Siphonobacter</taxon>
    </lineage>
</organism>